<dbReference type="Proteomes" id="UP000006001">
    <property type="component" value="Unassembled WGS sequence"/>
</dbReference>
<comment type="caution">
    <text evidence="5">The sequence shown here is derived from an EMBL/GenBank/DDBJ whole genome shotgun (WGS) entry which is preliminary data.</text>
</comment>
<evidence type="ECO:0000313" key="6">
    <source>
        <dbReference type="Proteomes" id="UP000006001"/>
    </source>
</evidence>
<dbReference type="GO" id="GO:0016787">
    <property type="term" value="F:hydrolase activity"/>
    <property type="evidence" value="ECO:0007669"/>
    <property type="project" value="UniProtKB-KW"/>
</dbReference>
<dbReference type="Pfam" id="PF01934">
    <property type="entry name" value="HepT-like"/>
    <property type="match status" value="1"/>
</dbReference>
<accession>D0WFG1</accession>
<dbReference type="InterPro" id="IPR008201">
    <property type="entry name" value="HepT-like"/>
</dbReference>
<keyword evidence="6" id="KW-1185">Reference proteome</keyword>
<evidence type="ECO:0000256" key="1">
    <source>
        <dbReference type="ARBA" id="ARBA00022649"/>
    </source>
</evidence>
<keyword evidence="2" id="KW-0540">Nuclease</keyword>
<gene>
    <name evidence="5" type="ORF">HMPREF0762_00479</name>
</gene>
<dbReference type="RefSeq" id="WP_006361734.1">
    <property type="nucleotide sequence ID" value="NZ_GG700630.1"/>
</dbReference>
<reference evidence="5" key="1">
    <citation type="submission" date="2009-10" db="EMBL/GenBank/DDBJ databases">
        <authorList>
            <person name="Weinstock G."/>
            <person name="Sodergren E."/>
            <person name="Clifton S."/>
            <person name="Fulton L."/>
            <person name="Fulton B."/>
            <person name="Courtney L."/>
            <person name="Fronick C."/>
            <person name="Harrison M."/>
            <person name="Strong C."/>
            <person name="Farmer C."/>
            <person name="Delahaunty K."/>
            <person name="Markovic C."/>
            <person name="Hall O."/>
            <person name="Minx P."/>
            <person name="Tomlinson C."/>
            <person name="Mitreva M."/>
            <person name="Nelson J."/>
            <person name="Hou S."/>
            <person name="Wollam A."/>
            <person name="Pepin K.H."/>
            <person name="Johnson M."/>
            <person name="Bhonagiri V."/>
            <person name="Nash W.E."/>
            <person name="Warren W."/>
            <person name="Chinwalla A."/>
            <person name="Mardis E.R."/>
            <person name="Wilson R.K."/>
        </authorList>
    </citation>
    <scope>NUCLEOTIDE SEQUENCE [LARGE SCALE GENOMIC DNA]</scope>
    <source>
        <strain evidence="5">ATCC 700122</strain>
    </source>
</reference>
<dbReference type="OrthoDB" id="159782at2"/>
<evidence type="ECO:0000256" key="3">
    <source>
        <dbReference type="ARBA" id="ARBA00022801"/>
    </source>
</evidence>
<dbReference type="Gene3D" id="1.20.120.580">
    <property type="entry name" value="bsu32300-like"/>
    <property type="match status" value="1"/>
</dbReference>
<keyword evidence="3" id="KW-0378">Hydrolase</keyword>
<dbReference type="GeneID" id="85007111"/>
<evidence type="ECO:0000256" key="4">
    <source>
        <dbReference type="ARBA" id="ARBA00024207"/>
    </source>
</evidence>
<dbReference type="GO" id="GO:0004540">
    <property type="term" value="F:RNA nuclease activity"/>
    <property type="evidence" value="ECO:0007669"/>
    <property type="project" value="InterPro"/>
</dbReference>
<dbReference type="GO" id="GO:0110001">
    <property type="term" value="C:toxin-antitoxin complex"/>
    <property type="evidence" value="ECO:0007669"/>
    <property type="project" value="InterPro"/>
</dbReference>
<protein>
    <submittedName>
        <fullName evidence="5">Uncharacterized protein</fullName>
    </submittedName>
</protein>
<proteinExistence type="inferred from homology"/>
<dbReference type="InterPro" id="IPR037038">
    <property type="entry name" value="HepT-like_sf"/>
</dbReference>
<dbReference type="AlphaFoldDB" id="D0WFG1"/>
<evidence type="ECO:0000256" key="2">
    <source>
        <dbReference type="ARBA" id="ARBA00022722"/>
    </source>
</evidence>
<dbReference type="HOGENOM" id="CLU_142825_3_1_11"/>
<dbReference type="EMBL" id="ACUX02000005">
    <property type="protein sequence ID" value="EEZ61845.1"/>
    <property type="molecule type" value="Genomic_DNA"/>
</dbReference>
<dbReference type="STRING" id="649764.HMPREF0762_00479"/>
<name>D0WFG1_SLAES</name>
<sequence>MSARKNDLLRVQEMYDVVTQTLVQLEELNITKDQFVSPRTTTDELIAEGFANRVLRVTEEGGGLPELFGGYGFELREMSGLRNRLAHAYGTVDMGIVWDVLEIEFPKLAEGCKRYCDERGIDLMPTWK</sequence>
<keyword evidence="1" id="KW-1277">Toxin-antitoxin system</keyword>
<evidence type="ECO:0000313" key="5">
    <source>
        <dbReference type="EMBL" id="EEZ61845.1"/>
    </source>
</evidence>
<organism evidence="5 6">
    <name type="scientific">Slackia exigua (strain ATCC 700122 / DSM 15923 / CIP 105133 / JCM 11022 / KCTC 5966 / S-7)</name>
    <dbReference type="NCBI Taxonomy" id="649764"/>
    <lineage>
        <taxon>Bacteria</taxon>
        <taxon>Bacillati</taxon>
        <taxon>Actinomycetota</taxon>
        <taxon>Coriobacteriia</taxon>
        <taxon>Eggerthellales</taxon>
        <taxon>Eggerthellaceae</taxon>
        <taxon>Slackia</taxon>
    </lineage>
</organism>
<comment type="similarity">
    <text evidence="4">Belongs to the HepT RNase toxin family.</text>
</comment>
<dbReference type="eggNOG" id="COG2361">
    <property type="taxonomic scope" value="Bacteria"/>
</dbReference>